<reference evidence="2" key="1">
    <citation type="submission" date="2019-01" db="EMBL/GenBank/DDBJ databases">
        <title>Gri0909 isolated from a small marine red alga.</title>
        <authorList>
            <person name="Kim J."/>
            <person name="Jeong S.E."/>
            <person name="Jeon C.O."/>
        </authorList>
    </citation>
    <scope>NUCLEOTIDE SEQUENCE [LARGE SCALE GENOMIC DNA]</scope>
    <source>
        <strain evidence="2">Gri0909</strain>
    </source>
</reference>
<proteinExistence type="predicted"/>
<gene>
    <name evidence="1" type="ORF">EOI86_24080</name>
</gene>
<sequence>MCPGIGAKDLEHAGNSFVEIDLATVEDRRDVWILDYWANLPRAGALPSPKHIDPLDIPPDVLPYIFKVSVEWTDGRPGFVYRLSGTQLTKEYDREITGMTPRAAFPNHFEELEAGYAIAAGRQRPTIHRYHLPVLNREYKWVQRLMCPLASDGETVDMLFGCLTFP</sequence>
<dbReference type="Proteomes" id="UP000287447">
    <property type="component" value="Unassembled WGS sequence"/>
</dbReference>
<accession>A0A3S2WPR1</accession>
<organism evidence="1 2">
    <name type="scientific">Hwanghaeella grinnelliae</name>
    <dbReference type="NCBI Taxonomy" id="2500179"/>
    <lineage>
        <taxon>Bacteria</taxon>
        <taxon>Pseudomonadati</taxon>
        <taxon>Pseudomonadota</taxon>
        <taxon>Alphaproteobacteria</taxon>
        <taxon>Rhodospirillales</taxon>
        <taxon>Rhodospirillaceae</taxon>
        <taxon>Hwanghaeella</taxon>
    </lineage>
</organism>
<dbReference type="Pfam" id="PF07310">
    <property type="entry name" value="PAS_5"/>
    <property type="match status" value="1"/>
</dbReference>
<name>A0A3S2WPR1_9PROT</name>
<dbReference type="AlphaFoldDB" id="A0A3S2WPR1"/>
<evidence type="ECO:0000313" key="1">
    <source>
        <dbReference type="EMBL" id="RVU34192.1"/>
    </source>
</evidence>
<protein>
    <submittedName>
        <fullName evidence="1">PAS domain-containing protein</fullName>
    </submittedName>
</protein>
<comment type="caution">
    <text evidence="1">The sequence shown here is derived from an EMBL/GenBank/DDBJ whole genome shotgun (WGS) entry which is preliminary data.</text>
</comment>
<dbReference type="EMBL" id="SADE01000004">
    <property type="protein sequence ID" value="RVU34192.1"/>
    <property type="molecule type" value="Genomic_DNA"/>
</dbReference>
<keyword evidence="2" id="KW-1185">Reference proteome</keyword>
<dbReference type="InterPro" id="IPR009922">
    <property type="entry name" value="DUF1457"/>
</dbReference>
<evidence type="ECO:0000313" key="2">
    <source>
        <dbReference type="Proteomes" id="UP000287447"/>
    </source>
</evidence>